<dbReference type="Proteomes" id="UP000815325">
    <property type="component" value="Unassembled WGS sequence"/>
</dbReference>
<evidence type="ECO:0000259" key="9">
    <source>
        <dbReference type="Pfam" id="PF12719"/>
    </source>
</evidence>
<feature type="region of interest" description="Disordered" evidence="8">
    <location>
        <begin position="704"/>
        <end position="724"/>
    </location>
</feature>
<dbReference type="InterPro" id="IPR027165">
    <property type="entry name" value="CND3"/>
</dbReference>
<protein>
    <submittedName>
        <fullName evidence="10">Nuclear condensing complex subunit</fullName>
    </submittedName>
</protein>
<dbReference type="PANTHER" id="PTHR14418:SF5">
    <property type="entry name" value="CONDENSIN COMPLEX SUBUNIT 3"/>
    <property type="match status" value="1"/>
</dbReference>
<evidence type="ECO:0000256" key="7">
    <source>
        <dbReference type="ARBA" id="ARBA00023306"/>
    </source>
</evidence>
<keyword evidence="5" id="KW-0498">Mitosis</keyword>
<comment type="similarity">
    <text evidence="2">Belongs to the CND3 (condensin subunit 3) family.</text>
</comment>
<dbReference type="Pfam" id="PF12719">
    <property type="entry name" value="Cnd3"/>
    <property type="match status" value="1"/>
</dbReference>
<keyword evidence="7" id="KW-0131">Cell cycle</keyword>
<comment type="caution">
    <text evidence="10">The sequence shown here is derived from an EMBL/GenBank/DDBJ whole genome shotgun (WGS) entry which is preliminary data.</text>
</comment>
<feature type="domain" description="Nuclear condensin complex subunit 3 C-terminal" evidence="9">
    <location>
        <begin position="558"/>
        <end position="923"/>
    </location>
</feature>
<evidence type="ECO:0000256" key="5">
    <source>
        <dbReference type="ARBA" id="ARBA00022776"/>
    </source>
</evidence>
<keyword evidence="4" id="KW-0132">Cell division</keyword>
<dbReference type="EMBL" id="MU069603">
    <property type="protein sequence ID" value="KAF5837784.1"/>
    <property type="molecule type" value="Genomic_DNA"/>
</dbReference>
<keyword evidence="6" id="KW-0226">DNA condensation</keyword>
<feature type="compositionally biased region" description="Acidic residues" evidence="8">
    <location>
        <begin position="1016"/>
        <end position="1034"/>
    </location>
</feature>
<gene>
    <name evidence="10" type="ORF">DUNSADRAFT_3856</name>
</gene>
<dbReference type="InterPro" id="IPR011989">
    <property type="entry name" value="ARM-like"/>
</dbReference>
<evidence type="ECO:0000256" key="2">
    <source>
        <dbReference type="ARBA" id="ARBA00006533"/>
    </source>
</evidence>
<evidence type="ECO:0000256" key="8">
    <source>
        <dbReference type="SAM" id="MobiDB-lite"/>
    </source>
</evidence>
<comment type="subcellular location">
    <subcellularLocation>
        <location evidence="1">Chromosome</location>
    </subcellularLocation>
</comment>
<reference evidence="10" key="1">
    <citation type="submission" date="2017-08" db="EMBL/GenBank/DDBJ databases">
        <authorList>
            <person name="Polle J.E."/>
            <person name="Barry K."/>
            <person name="Cushman J."/>
            <person name="Schmutz J."/>
            <person name="Tran D."/>
            <person name="Hathwaick L.T."/>
            <person name="Yim W.C."/>
            <person name="Jenkins J."/>
            <person name="Mckie-Krisberg Z.M."/>
            <person name="Prochnik S."/>
            <person name="Lindquist E."/>
            <person name="Dockter R.B."/>
            <person name="Adam C."/>
            <person name="Molina H."/>
            <person name="Bunkerborg J."/>
            <person name="Jin E."/>
            <person name="Buchheim M."/>
            <person name="Magnuson J."/>
        </authorList>
    </citation>
    <scope>NUCLEOTIDE SEQUENCE</scope>
    <source>
        <strain evidence="10">CCAP 19/18</strain>
    </source>
</reference>
<name>A0ABQ7GT52_DUNSA</name>
<dbReference type="InterPro" id="IPR016024">
    <property type="entry name" value="ARM-type_fold"/>
</dbReference>
<evidence type="ECO:0000313" key="10">
    <source>
        <dbReference type="EMBL" id="KAF5837784.1"/>
    </source>
</evidence>
<feature type="region of interest" description="Disordered" evidence="8">
    <location>
        <begin position="756"/>
        <end position="782"/>
    </location>
</feature>
<evidence type="ECO:0000256" key="4">
    <source>
        <dbReference type="ARBA" id="ARBA00022618"/>
    </source>
</evidence>
<evidence type="ECO:0000256" key="6">
    <source>
        <dbReference type="ARBA" id="ARBA00023067"/>
    </source>
</evidence>
<proteinExistence type="inferred from homology"/>
<organism evidence="10 11">
    <name type="scientific">Dunaliella salina</name>
    <name type="common">Green alga</name>
    <name type="synonym">Protococcus salinus</name>
    <dbReference type="NCBI Taxonomy" id="3046"/>
    <lineage>
        <taxon>Eukaryota</taxon>
        <taxon>Viridiplantae</taxon>
        <taxon>Chlorophyta</taxon>
        <taxon>core chlorophytes</taxon>
        <taxon>Chlorophyceae</taxon>
        <taxon>CS clade</taxon>
        <taxon>Chlamydomonadales</taxon>
        <taxon>Dunaliellaceae</taxon>
        <taxon>Dunaliella</taxon>
    </lineage>
</organism>
<feature type="compositionally biased region" description="Polar residues" evidence="8">
    <location>
        <begin position="1061"/>
        <end position="1073"/>
    </location>
</feature>
<evidence type="ECO:0000256" key="1">
    <source>
        <dbReference type="ARBA" id="ARBA00004286"/>
    </source>
</evidence>
<keyword evidence="3" id="KW-0158">Chromosome</keyword>
<sequence length="1118" mass="119196">MADLCNALNEHMDGTGNGARRADALWRCQHDLQEFSAECERACLQFVNAREDFVGEARAAHFMGVLAQRASASAQPQRAISVIEGLLPEVLIWATMLEEPALRTRAMLLTKELLHGAGSTLSSATMEELLEPLVGALNDKVAKIRKLAVVALSKVAQSEGFSSQVVDAYIQQLELESNQTVRVAVAQSMPPRAEAVDAMMERTRDVSPEVRAAVYAWFGGAPAAVLSTQQRVTLLASGLRDRVPAAKDAATAMAASWLQQHCGGDVLQLLATIDVQQEQGVALELLDALSDVQALDCVQLLHSGTLGSLGSAAANAEAAAHADTAVMEASGDLPMAFEPTPPEQAFAWTFVARHLHATASAKSQAAAKTTGAAAAAHAAAASDCHNLLEAFLPDSAGQLACLVRAHACAGEEHTFAVCQMLGIAGFAMDWTDGTSRSMATDLVKGLMEADLREGARPEGASQPRAWGGAADEWEWQRAVVSFAGRVLPDALELLRATLPTLCAFAEGQAGGAGSLRCLAYASQLLRCFPRVSLTQSCGGIEGDGRWHPEGEQHSCVASLQRLLDQVLLPCTRHADACVRQLAMGCVGMYPLLPWGKGTLQVAVATAIRLLDDSAPAVKQEAARVLLNLLLVFGVAAVNEKTCTSGLQAMQAGMSDLASQFARTDIHTQSASAPSSAGHSPGLSAQQPPNFDCLQILHRTLAKAKKLRRAEQQQHKSRKKVTADTTPEAQDGLICAIVDGMARLALFQELHQVLQARQQGSHHSSGSSSGNVAQEQDGSGIPAAGMAITDEDARQILDQLLRLFRDPAFEDIAHIQQILGTFFEAYCKRAAGNKRRLAQTLPNTFRRALAIPLKGRKTAAPGLVKFATELLQLPLGQQQQEQGDSQRPEPDQGTEQLCQDVLQVLHGMPDNPSTAEKEYFRELGAMLCHLPFNAAQHSGQLQCCLVLLRRCTSGNHLSTSDRTLMKHLGAAKARFEAMEAQALGPDTPRLSDGEMQALLEHAQLVVQLRQAAQQELAAEDDEDGTQGAGDDESGGSDDQQTSSRARKARVPKRAPAARGKKTTTSSARTDQTAASDDGREDMADTSAAGSRDQRRPARPVRGAAAKARQQLAATVEEEA</sequence>
<feature type="compositionally biased region" description="Low complexity" evidence="8">
    <location>
        <begin position="760"/>
        <end position="769"/>
    </location>
</feature>
<evidence type="ECO:0000313" key="11">
    <source>
        <dbReference type="Proteomes" id="UP000815325"/>
    </source>
</evidence>
<dbReference type="PANTHER" id="PTHR14418">
    <property type="entry name" value="CONDENSIN COMPLEX SUBUNIT 3-RELATED"/>
    <property type="match status" value="1"/>
</dbReference>
<dbReference type="Gene3D" id="1.25.10.10">
    <property type="entry name" value="Leucine-rich Repeat Variant"/>
    <property type="match status" value="1"/>
</dbReference>
<evidence type="ECO:0000256" key="3">
    <source>
        <dbReference type="ARBA" id="ARBA00022454"/>
    </source>
</evidence>
<dbReference type="SUPFAM" id="SSF48371">
    <property type="entry name" value="ARM repeat"/>
    <property type="match status" value="1"/>
</dbReference>
<dbReference type="InterPro" id="IPR025977">
    <property type="entry name" value="Cnd3_C"/>
</dbReference>
<keyword evidence="11" id="KW-1185">Reference proteome</keyword>
<feature type="region of interest" description="Disordered" evidence="8">
    <location>
        <begin position="1011"/>
        <end position="1118"/>
    </location>
</feature>
<feature type="compositionally biased region" description="Low complexity" evidence="8">
    <location>
        <begin position="1098"/>
        <end position="1112"/>
    </location>
</feature>
<accession>A0ABQ7GT52</accession>